<sequence length="150" mass="16234">MTQVVVGSLLGIVIGVVAQGTQARRGRRWERDESFTAEKRVVYARFLRAISASYAQAIVGQRERSEDGNLHAATAEIELLRGPRVAAAARYLRDSEIDAHSWIAARAVDESGVVPAVNVRRLASVEIFKADLKSSWCAAGPIAAAACWLS</sequence>
<gene>
    <name evidence="1" type="ordered locus">FraEuI1c_5662</name>
</gene>
<dbReference type="InParanoid" id="E3IUG1"/>
<organism evidence="1 2">
    <name type="scientific">Pseudofrankia inefficax (strain DSM 45817 / CECT 9037 / DDB 130130 / EuI1c)</name>
    <name type="common">Frankia inefficax</name>
    <dbReference type="NCBI Taxonomy" id="298654"/>
    <lineage>
        <taxon>Bacteria</taxon>
        <taxon>Bacillati</taxon>
        <taxon>Actinomycetota</taxon>
        <taxon>Actinomycetes</taxon>
        <taxon>Frankiales</taxon>
        <taxon>Frankiaceae</taxon>
        <taxon>Pseudofrankia</taxon>
    </lineage>
</organism>
<evidence type="ECO:0000313" key="1">
    <source>
        <dbReference type="EMBL" id="ADP83646.1"/>
    </source>
</evidence>
<proteinExistence type="predicted"/>
<protein>
    <submittedName>
        <fullName evidence="1">Uncharacterized protein</fullName>
    </submittedName>
</protein>
<name>E3IUG1_PSEI1</name>
<dbReference type="Proteomes" id="UP000002484">
    <property type="component" value="Chromosome"/>
</dbReference>
<dbReference type="HOGENOM" id="CLU_1840926_0_0_11"/>
<keyword evidence="2" id="KW-1185">Reference proteome</keyword>
<dbReference type="KEGG" id="fri:FraEuI1c_5662"/>
<reference evidence="1 2" key="1">
    <citation type="submission" date="2010-10" db="EMBL/GenBank/DDBJ databases">
        <title>Complete sequence of Frankia sp. EuI1c.</title>
        <authorList>
            <consortium name="US DOE Joint Genome Institute"/>
            <person name="Lucas S."/>
            <person name="Copeland A."/>
            <person name="Lapidus A."/>
            <person name="Cheng J.-F."/>
            <person name="Bruce D."/>
            <person name="Goodwin L."/>
            <person name="Pitluck S."/>
            <person name="Chertkov O."/>
            <person name="Detter J.C."/>
            <person name="Han C."/>
            <person name="Tapia R."/>
            <person name="Land M."/>
            <person name="Hauser L."/>
            <person name="Jeffries C."/>
            <person name="Kyrpides N."/>
            <person name="Ivanova N."/>
            <person name="Mikhailova N."/>
            <person name="Beauchemin N."/>
            <person name="Sen A."/>
            <person name="Sur S.A."/>
            <person name="Gtari M."/>
            <person name="Wall L."/>
            <person name="Tisa L."/>
            <person name="Woyke T."/>
        </authorList>
    </citation>
    <scope>NUCLEOTIDE SEQUENCE [LARGE SCALE GENOMIC DNA]</scope>
    <source>
        <strain evidence="2">DSM 45817 / CECT 9037 / EuI1c</strain>
    </source>
</reference>
<dbReference type="eggNOG" id="ENOG50344YY">
    <property type="taxonomic scope" value="Bacteria"/>
</dbReference>
<evidence type="ECO:0000313" key="2">
    <source>
        <dbReference type="Proteomes" id="UP000002484"/>
    </source>
</evidence>
<dbReference type="AlphaFoldDB" id="E3IUG1"/>
<dbReference type="EMBL" id="CP002299">
    <property type="protein sequence ID" value="ADP83646.1"/>
    <property type="molecule type" value="Genomic_DNA"/>
</dbReference>
<accession>E3IUG1</accession>